<keyword evidence="17" id="KW-1185">Reference proteome</keyword>
<evidence type="ECO:0000256" key="10">
    <source>
        <dbReference type="PIRNR" id="PIRNR001174"/>
    </source>
</evidence>
<feature type="domain" description="Lon proteolytic" evidence="14">
    <location>
        <begin position="599"/>
        <end position="780"/>
    </location>
</feature>
<dbReference type="Pfam" id="PF22667">
    <property type="entry name" value="Lon_lid"/>
    <property type="match status" value="1"/>
</dbReference>
<evidence type="ECO:0000256" key="3">
    <source>
        <dbReference type="ARBA" id="ARBA00022670"/>
    </source>
</evidence>
<dbReference type="InterPro" id="IPR027065">
    <property type="entry name" value="Lon_Prtase"/>
</dbReference>
<reference evidence="16 17" key="1">
    <citation type="submission" date="2023-07" db="EMBL/GenBank/DDBJ databases">
        <title>Genomic Encyclopedia of Type Strains, Phase IV (KMG-IV): sequencing the most valuable type-strain genomes for metagenomic binning, comparative biology and taxonomic classification.</title>
        <authorList>
            <person name="Goeker M."/>
        </authorList>
    </citation>
    <scope>NUCLEOTIDE SEQUENCE [LARGE SCALE GENOMIC DNA]</scope>
    <source>
        <strain evidence="16 17">DSM 1400</strain>
    </source>
</reference>
<dbReference type="Gene3D" id="1.20.5.5270">
    <property type="match status" value="1"/>
</dbReference>
<dbReference type="InterPro" id="IPR008268">
    <property type="entry name" value="Peptidase_S16_AS"/>
</dbReference>
<evidence type="ECO:0000256" key="7">
    <source>
        <dbReference type="ARBA" id="ARBA00022840"/>
    </source>
</evidence>
<dbReference type="SMART" id="SM00382">
    <property type="entry name" value="AAA"/>
    <property type="match status" value="1"/>
</dbReference>
<keyword evidence="6 9" id="KW-0720">Serine protease</keyword>
<dbReference type="Gene3D" id="1.10.8.60">
    <property type="match status" value="1"/>
</dbReference>
<comment type="similarity">
    <text evidence="9 10 11 12">Belongs to the peptidase S16 family.</text>
</comment>
<dbReference type="InterPro" id="IPR003111">
    <property type="entry name" value="Lon_prtase_N"/>
</dbReference>
<evidence type="ECO:0000256" key="1">
    <source>
        <dbReference type="ARBA" id="ARBA00004496"/>
    </source>
</evidence>
<dbReference type="RefSeq" id="WP_422723871.1">
    <property type="nucleotide sequence ID" value="NZ_BAAACJ010000032.1"/>
</dbReference>
<comment type="catalytic activity">
    <reaction evidence="9 10 11">
        <text>Hydrolysis of proteins in presence of ATP.</text>
        <dbReference type="EC" id="3.4.21.53"/>
    </reaction>
</comment>
<comment type="subunit">
    <text evidence="9 10">Homohexamer. Organized in a ring with a central cavity.</text>
</comment>
<dbReference type="InterPro" id="IPR014721">
    <property type="entry name" value="Ribsml_uS5_D2-typ_fold_subgr"/>
</dbReference>
<feature type="active site" evidence="9 11">
    <location>
        <position position="686"/>
    </location>
</feature>
<dbReference type="Gene3D" id="1.20.58.1480">
    <property type="match status" value="1"/>
</dbReference>
<feature type="binding site" evidence="9">
    <location>
        <begin position="363"/>
        <end position="370"/>
    </location>
    <ligand>
        <name>ATP</name>
        <dbReference type="ChEBI" id="CHEBI:30616"/>
    </ligand>
</feature>
<dbReference type="SUPFAM" id="SSF88697">
    <property type="entry name" value="PUA domain-like"/>
    <property type="match status" value="1"/>
</dbReference>
<feature type="active site" evidence="9 11">
    <location>
        <position position="729"/>
    </location>
</feature>
<dbReference type="CDD" id="cd19500">
    <property type="entry name" value="RecA-like_Lon"/>
    <property type="match status" value="1"/>
</dbReference>
<dbReference type="InterPro" id="IPR003593">
    <property type="entry name" value="AAA+_ATPase"/>
</dbReference>
<dbReference type="PIRSF" id="PIRSF001174">
    <property type="entry name" value="Lon_proteas"/>
    <property type="match status" value="1"/>
</dbReference>
<dbReference type="SUPFAM" id="SSF54211">
    <property type="entry name" value="Ribosomal protein S5 domain 2-like"/>
    <property type="match status" value="1"/>
</dbReference>
<comment type="induction">
    <text evidence="9">By heat shock.</text>
</comment>
<dbReference type="Proteomes" id="UP001224418">
    <property type="component" value="Unassembled WGS sequence"/>
</dbReference>
<dbReference type="PRINTS" id="PR00830">
    <property type="entry name" value="ENDOLAPTASE"/>
</dbReference>
<dbReference type="InterPro" id="IPR008269">
    <property type="entry name" value="Lon_proteolytic"/>
</dbReference>
<dbReference type="InterPro" id="IPR015947">
    <property type="entry name" value="PUA-like_sf"/>
</dbReference>
<evidence type="ECO:0000313" key="17">
    <source>
        <dbReference type="Proteomes" id="UP001224418"/>
    </source>
</evidence>
<dbReference type="InterPro" id="IPR046336">
    <property type="entry name" value="Lon_prtase_N_sf"/>
</dbReference>
<dbReference type="PROSITE" id="PS51786">
    <property type="entry name" value="LON_PROTEOLYTIC"/>
    <property type="match status" value="1"/>
</dbReference>
<evidence type="ECO:0000313" key="16">
    <source>
        <dbReference type="EMBL" id="MDQ0479306.1"/>
    </source>
</evidence>
<sequence>MDKEQVNVEQNVNEKIIAMIPLRGITVFPNMVIHFDVGRDKSIAALEDAMINDQEIFLASQKKAKTESPEEKDIYKVGTVCSIKQLLKLPGETVRVLVEGKYRAKIIKYESNEEFFKVQIEQIEEEILKEEKDMEGILRSVQDAFEEYVKLSSSVSVESLLSLEEIDDPSRFADSIASYLVLKGEEKQEILQLNNVYKRLEKLLLIILKENEILKVEKKIGLKVKSKIDKSQKEYFLREQLKAIQEELGEDDEEKKEIEEYNKKISKGKLPAEVKEKALYELNRLKSAGGYSSESAIIKTYLDWVLDLPWNKLTKDNLEIKKAREILDKEHYGLEDVKERVIEYLAVKKKSPKLSGPILCFVGPPGVGKTSIAKSIAKALNRNFIRMSLGGVKDEAEIRGHRRTYVGAIPGRIIYGMKQAKSKNPLFLLDEIDKMSSDFRGNPADALLEVLDGEQNDTFRDHFLELDFDLSKVMFVTTANSLDTIPRPLLDRMEIIEVSGYTFDEKFFIANKHLIPKKLEEHSVNDGSITFSNASIRTIIENYTRESGVRTLERQIASIIRKAITELIEKDKKKISITVNHIKKYLGPEIFKYDEIDKEDKVGVVTGLAWTAYGGDTLPIEVSVMEGNGKLQLTGQLGDVMQESAKTAYSYVRAHAKDFDIKQEFYKDKDIHVHVPEGAVPKDGPSAGVTMVTALVSALSGKKVKHNVAMTGEVTLVGRVLPIGGLKEKSLAAYRMGIETIIIPKDNEKDLKKIPACVKNRIEFIVASDVHDVIKNALVGEMKNEN</sequence>
<keyword evidence="13" id="KW-0175">Coiled coil</keyword>
<evidence type="ECO:0000259" key="14">
    <source>
        <dbReference type="PROSITE" id="PS51786"/>
    </source>
</evidence>
<gene>
    <name evidence="9" type="primary">lon</name>
    <name evidence="16" type="ORF">QOZ93_001047</name>
</gene>
<dbReference type="Gene3D" id="2.30.130.40">
    <property type="entry name" value="LON domain-like"/>
    <property type="match status" value="1"/>
</dbReference>
<dbReference type="InterPro" id="IPR020568">
    <property type="entry name" value="Ribosomal_Su5_D2-typ_SF"/>
</dbReference>
<organism evidence="16 17">
    <name type="scientific">Hathewaya limosa</name>
    <name type="common">Clostridium limosum</name>
    <dbReference type="NCBI Taxonomy" id="1536"/>
    <lineage>
        <taxon>Bacteria</taxon>
        <taxon>Bacillati</taxon>
        <taxon>Bacillota</taxon>
        <taxon>Clostridia</taxon>
        <taxon>Eubacteriales</taxon>
        <taxon>Clostridiaceae</taxon>
        <taxon>Hathewaya</taxon>
    </lineage>
</organism>
<dbReference type="InterPro" id="IPR027543">
    <property type="entry name" value="Lon_bac"/>
</dbReference>
<proteinExistence type="evidence at transcript level"/>
<evidence type="ECO:0000256" key="11">
    <source>
        <dbReference type="PROSITE-ProRule" id="PRU01122"/>
    </source>
</evidence>
<evidence type="ECO:0000256" key="6">
    <source>
        <dbReference type="ARBA" id="ARBA00022825"/>
    </source>
</evidence>
<dbReference type="Pfam" id="PF02190">
    <property type="entry name" value="LON_substr_bdg"/>
    <property type="match status" value="1"/>
</dbReference>
<dbReference type="SUPFAM" id="SSF52540">
    <property type="entry name" value="P-loop containing nucleoside triphosphate hydrolases"/>
    <property type="match status" value="1"/>
</dbReference>
<protein>
    <recommendedName>
        <fullName evidence="9 10">Lon protease</fullName>
        <ecNumber evidence="9 10">3.4.21.53</ecNumber>
    </recommendedName>
    <alternativeName>
        <fullName evidence="9">ATP-dependent protease La</fullName>
    </alternativeName>
</protein>
<evidence type="ECO:0000256" key="8">
    <source>
        <dbReference type="ARBA" id="ARBA00023016"/>
    </source>
</evidence>
<dbReference type="GO" id="GO:0006508">
    <property type="term" value="P:proteolysis"/>
    <property type="evidence" value="ECO:0007669"/>
    <property type="project" value="UniProtKB-KW"/>
</dbReference>
<evidence type="ECO:0000256" key="9">
    <source>
        <dbReference type="HAMAP-Rule" id="MF_01973"/>
    </source>
</evidence>
<dbReference type="NCBIfam" id="NF008053">
    <property type="entry name" value="PRK10787.1"/>
    <property type="match status" value="1"/>
</dbReference>
<dbReference type="PROSITE" id="PS01046">
    <property type="entry name" value="LON_SER"/>
    <property type="match status" value="1"/>
</dbReference>
<comment type="subcellular location">
    <subcellularLocation>
        <location evidence="1 9 10">Cytoplasm</location>
    </subcellularLocation>
</comment>
<keyword evidence="7 9" id="KW-0067">ATP-binding</keyword>
<dbReference type="Gene3D" id="3.40.50.300">
    <property type="entry name" value="P-loop containing nucleotide triphosphate hydrolases"/>
    <property type="match status" value="1"/>
</dbReference>
<keyword evidence="5 9" id="KW-0378">Hydrolase</keyword>
<dbReference type="InterPro" id="IPR054594">
    <property type="entry name" value="Lon_lid"/>
</dbReference>
<evidence type="ECO:0000256" key="12">
    <source>
        <dbReference type="RuleBase" id="RU000591"/>
    </source>
</evidence>
<accession>A0ABU0JST8</accession>
<name>A0ABU0JST8_HATLI</name>
<evidence type="ECO:0000256" key="4">
    <source>
        <dbReference type="ARBA" id="ARBA00022741"/>
    </source>
</evidence>
<dbReference type="NCBIfam" id="TIGR00763">
    <property type="entry name" value="lon"/>
    <property type="match status" value="1"/>
</dbReference>
<dbReference type="EMBL" id="JAUSWN010000007">
    <property type="protein sequence ID" value="MDQ0479306.1"/>
    <property type="molecule type" value="Genomic_DNA"/>
</dbReference>
<dbReference type="Pfam" id="PF00004">
    <property type="entry name" value="AAA"/>
    <property type="match status" value="1"/>
</dbReference>
<feature type="coiled-coil region" evidence="13">
    <location>
        <begin position="106"/>
        <end position="140"/>
    </location>
</feature>
<keyword evidence="2 9" id="KW-0963">Cytoplasm</keyword>
<feature type="domain" description="Lon N-terminal" evidence="15">
    <location>
        <begin position="17"/>
        <end position="211"/>
    </location>
</feature>
<comment type="caution">
    <text evidence="16">The sequence shown here is derived from an EMBL/GenBank/DDBJ whole genome shotgun (WGS) entry which is preliminary data.</text>
</comment>
<dbReference type="InterPro" id="IPR004815">
    <property type="entry name" value="Lon_bac/euk-typ"/>
</dbReference>
<dbReference type="InterPro" id="IPR027417">
    <property type="entry name" value="P-loop_NTPase"/>
</dbReference>
<dbReference type="PANTHER" id="PTHR10046">
    <property type="entry name" value="ATP DEPENDENT LON PROTEASE FAMILY MEMBER"/>
    <property type="match status" value="1"/>
</dbReference>
<keyword evidence="8 9" id="KW-0346">Stress response</keyword>
<comment type="function">
    <text evidence="9">ATP-dependent serine protease that mediates the selective degradation of mutant and abnormal proteins as well as certain short-lived regulatory proteins. Required for cellular homeostasis and for survival from DNA damage and developmental changes induced by stress. Degrades polypeptides processively to yield small peptide fragments that are 5 to 10 amino acids long. Binds to DNA in a double-stranded, site-specific manner.</text>
</comment>
<dbReference type="SMART" id="SM00464">
    <property type="entry name" value="LON"/>
    <property type="match status" value="1"/>
</dbReference>
<keyword evidence="4 9" id="KW-0547">Nucleotide-binding</keyword>
<evidence type="ECO:0000256" key="2">
    <source>
        <dbReference type="ARBA" id="ARBA00022490"/>
    </source>
</evidence>
<evidence type="ECO:0000259" key="15">
    <source>
        <dbReference type="PROSITE" id="PS51787"/>
    </source>
</evidence>
<dbReference type="Pfam" id="PF05362">
    <property type="entry name" value="Lon_C"/>
    <property type="match status" value="1"/>
</dbReference>
<dbReference type="InterPro" id="IPR003959">
    <property type="entry name" value="ATPase_AAA_core"/>
</dbReference>
<dbReference type="EC" id="3.4.21.53" evidence="9 10"/>
<dbReference type="HAMAP" id="MF_01973">
    <property type="entry name" value="lon_bact"/>
    <property type="match status" value="1"/>
</dbReference>
<evidence type="ECO:0000256" key="13">
    <source>
        <dbReference type="SAM" id="Coils"/>
    </source>
</evidence>
<dbReference type="PROSITE" id="PS51787">
    <property type="entry name" value="LON_N"/>
    <property type="match status" value="1"/>
</dbReference>
<keyword evidence="3 9" id="KW-0645">Protease</keyword>
<dbReference type="Gene3D" id="3.30.230.10">
    <property type="match status" value="1"/>
</dbReference>
<evidence type="ECO:0000256" key="5">
    <source>
        <dbReference type="ARBA" id="ARBA00022801"/>
    </source>
</evidence>
<dbReference type="GO" id="GO:0004252">
    <property type="term" value="F:serine-type endopeptidase activity"/>
    <property type="evidence" value="ECO:0007669"/>
    <property type="project" value="UniProtKB-EC"/>
</dbReference>